<evidence type="ECO:0000313" key="3">
    <source>
        <dbReference type="EMBL" id="KAK7150928.1"/>
    </source>
</evidence>
<name>A0AAN9CXR8_9TELE</name>
<evidence type="ECO:0000256" key="1">
    <source>
        <dbReference type="SAM" id="MobiDB-lite"/>
    </source>
</evidence>
<feature type="region of interest" description="Disordered" evidence="1">
    <location>
        <begin position="102"/>
        <end position="134"/>
    </location>
</feature>
<evidence type="ECO:0000256" key="2">
    <source>
        <dbReference type="SAM" id="Phobius"/>
    </source>
</evidence>
<dbReference type="Proteomes" id="UP001364617">
    <property type="component" value="Unassembled WGS sequence"/>
</dbReference>
<gene>
    <name evidence="3" type="ORF">R3I93_012004</name>
</gene>
<reference evidence="3 4" key="1">
    <citation type="submission" date="2024-02" db="EMBL/GenBank/DDBJ databases">
        <title>Chromosome-level genome assembly of the Eurasian Minnow (Phoxinus phoxinus).</title>
        <authorList>
            <person name="Oriowo T.O."/>
            <person name="Martin S."/>
            <person name="Stange M."/>
            <person name="Chrysostomakis Y."/>
            <person name="Brown T."/>
            <person name="Winkler S."/>
            <person name="Kukowka S."/>
            <person name="Myers E.W."/>
            <person name="Bohne A."/>
        </authorList>
    </citation>
    <scope>NUCLEOTIDE SEQUENCE [LARGE SCALE GENOMIC DNA]</scope>
    <source>
        <strain evidence="3">ZFMK-TIS-60720</strain>
        <tissue evidence="3">Whole Organism</tissue>
    </source>
</reference>
<comment type="caution">
    <text evidence="3">The sequence shown here is derived from an EMBL/GenBank/DDBJ whole genome shotgun (WGS) entry which is preliminary data.</text>
</comment>
<accession>A0AAN9CXR8</accession>
<feature type="transmembrane region" description="Helical" evidence="2">
    <location>
        <begin position="20"/>
        <end position="46"/>
    </location>
</feature>
<sequence length="199" mass="21863">MAPVGEGLIPWLSGCSSSLQISIVSAFFIIIYVTLYSLCTSCFSMFDSASSSHLHRQEKRNIPLASPQNKLPESQGAVYMPAAKDLSDHIYSLLEAELNEENPYECIREPPSDKAEGENESPSTAMTKPDDNHSVSALNKQAVEQRLSSPHTQDLHLTSSVVYAAVNWKNKSTKPTVDTVVDMSDIAREAVPPIPDKHF</sequence>
<protein>
    <submittedName>
        <fullName evidence="3">Uncharacterized protein</fullName>
    </submittedName>
</protein>
<proteinExistence type="predicted"/>
<organism evidence="3 4">
    <name type="scientific">Phoxinus phoxinus</name>
    <name type="common">Eurasian minnow</name>
    <dbReference type="NCBI Taxonomy" id="58324"/>
    <lineage>
        <taxon>Eukaryota</taxon>
        <taxon>Metazoa</taxon>
        <taxon>Chordata</taxon>
        <taxon>Craniata</taxon>
        <taxon>Vertebrata</taxon>
        <taxon>Euteleostomi</taxon>
        <taxon>Actinopterygii</taxon>
        <taxon>Neopterygii</taxon>
        <taxon>Teleostei</taxon>
        <taxon>Ostariophysi</taxon>
        <taxon>Cypriniformes</taxon>
        <taxon>Leuciscidae</taxon>
        <taxon>Phoxininae</taxon>
        <taxon>Phoxinus</taxon>
    </lineage>
</organism>
<evidence type="ECO:0000313" key="4">
    <source>
        <dbReference type="Proteomes" id="UP001364617"/>
    </source>
</evidence>
<keyword evidence="4" id="KW-1185">Reference proteome</keyword>
<keyword evidence="2" id="KW-1133">Transmembrane helix</keyword>
<keyword evidence="2" id="KW-0812">Transmembrane</keyword>
<dbReference type="EMBL" id="JAYKXH010000012">
    <property type="protein sequence ID" value="KAK7150928.1"/>
    <property type="molecule type" value="Genomic_DNA"/>
</dbReference>
<dbReference type="AlphaFoldDB" id="A0AAN9CXR8"/>
<keyword evidence="2" id="KW-0472">Membrane</keyword>
<feature type="compositionally biased region" description="Basic and acidic residues" evidence="1">
    <location>
        <begin position="106"/>
        <end position="117"/>
    </location>
</feature>